<proteinExistence type="predicted"/>
<accession>A0AAF5CZM1</accession>
<keyword evidence="3" id="KW-1185">Reference proteome</keyword>
<evidence type="ECO:0000313" key="3">
    <source>
        <dbReference type="Proteomes" id="UP000035681"/>
    </source>
</evidence>
<protein>
    <submittedName>
        <fullName evidence="4">Uncharacterized protein</fullName>
    </submittedName>
</protein>
<dbReference type="WBParaSite" id="TCONS_00004546.p1">
    <property type="protein sequence ID" value="TCONS_00004546.p1"/>
    <property type="gene ID" value="XLOC_002154"/>
</dbReference>
<feature type="region of interest" description="Disordered" evidence="2">
    <location>
        <begin position="87"/>
        <end position="141"/>
    </location>
</feature>
<organism evidence="3 4">
    <name type="scientific">Strongyloides stercoralis</name>
    <name type="common">Threadworm</name>
    <dbReference type="NCBI Taxonomy" id="6248"/>
    <lineage>
        <taxon>Eukaryota</taxon>
        <taxon>Metazoa</taxon>
        <taxon>Ecdysozoa</taxon>
        <taxon>Nematoda</taxon>
        <taxon>Chromadorea</taxon>
        <taxon>Rhabditida</taxon>
        <taxon>Tylenchina</taxon>
        <taxon>Panagrolaimomorpha</taxon>
        <taxon>Strongyloidoidea</taxon>
        <taxon>Strongyloididae</taxon>
        <taxon>Strongyloides</taxon>
    </lineage>
</organism>
<evidence type="ECO:0000256" key="1">
    <source>
        <dbReference type="SAM" id="Coils"/>
    </source>
</evidence>
<keyword evidence="1" id="KW-0175">Coiled coil</keyword>
<feature type="compositionally biased region" description="Low complexity" evidence="2">
    <location>
        <begin position="96"/>
        <end position="125"/>
    </location>
</feature>
<name>A0AAF5CZM1_STRER</name>
<dbReference type="Proteomes" id="UP000035681">
    <property type="component" value="Unplaced"/>
</dbReference>
<feature type="coiled-coil region" evidence="1">
    <location>
        <begin position="173"/>
        <end position="200"/>
    </location>
</feature>
<dbReference type="AlphaFoldDB" id="A0AAF5CZM1"/>
<sequence length="262" mass="30781">SCLTYNKLNLNFCHKTCNDNCRCELERKYGPDVKQQHNQQQNQEVKVEKKPRSKMYRLLARLCPCACGDDEEYRAGLLSDDIYTPAQPIRPHRFSETNNTSNSDSSRRTISQNSSSIVNRGSSNSHTPISQQIRVPVREVDPEDEEYQIQQVLLRARENILTSDDFAYGIDQMPDFENKMQLYKEEINKYESKIRRNVKESLKPPQILLEEDDNYIELLKNIKKVELEESTKINEMLQKFNISFKKMNTINFEEPLVVQMQF</sequence>
<evidence type="ECO:0000313" key="4">
    <source>
        <dbReference type="WBParaSite" id="TCONS_00004546.p1"/>
    </source>
</evidence>
<reference evidence="4" key="1">
    <citation type="submission" date="2024-02" db="UniProtKB">
        <authorList>
            <consortium name="WormBaseParasite"/>
        </authorList>
    </citation>
    <scope>IDENTIFICATION</scope>
</reference>
<evidence type="ECO:0000256" key="2">
    <source>
        <dbReference type="SAM" id="MobiDB-lite"/>
    </source>
</evidence>